<dbReference type="AlphaFoldDB" id="A0A5Q4BAY1"/>
<dbReference type="Pfam" id="PF00083">
    <property type="entry name" value="Sugar_tr"/>
    <property type="match status" value="1"/>
</dbReference>
<name>A0A5Q4BAY1_9PEZI</name>
<dbReference type="InterPro" id="IPR005828">
    <property type="entry name" value="MFS_sugar_transport-like"/>
</dbReference>
<evidence type="ECO:0000313" key="6">
    <source>
        <dbReference type="EMBL" id="TQN64080.1"/>
    </source>
</evidence>
<reference evidence="6 7" key="1">
    <citation type="journal article" date="2019" name="Sci. Rep.">
        <title>Colletotrichum shisoi sp. nov., an anthracnose pathogen of Perilla frutescens in Japan: molecular phylogenetic, morphological and genomic evidence.</title>
        <authorList>
            <person name="Gan P."/>
            <person name="Tsushima A."/>
            <person name="Hiroyama R."/>
            <person name="Narusaka M."/>
            <person name="Takano Y."/>
            <person name="Narusaka Y."/>
            <person name="Kawaradani M."/>
            <person name="Damm U."/>
            <person name="Shirasu K."/>
        </authorList>
    </citation>
    <scope>NUCLEOTIDE SEQUENCE [LARGE SCALE GENOMIC DNA]</scope>
    <source>
        <strain evidence="6 7">PG-2018a</strain>
    </source>
</reference>
<proteinExistence type="predicted"/>
<feature type="transmembrane region" description="Helical" evidence="5">
    <location>
        <begin position="79"/>
        <end position="101"/>
    </location>
</feature>
<organism evidence="6 7">
    <name type="scientific">Colletotrichum shisoi</name>
    <dbReference type="NCBI Taxonomy" id="2078593"/>
    <lineage>
        <taxon>Eukaryota</taxon>
        <taxon>Fungi</taxon>
        <taxon>Dikarya</taxon>
        <taxon>Ascomycota</taxon>
        <taxon>Pezizomycotina</taxon>
        <taxon>Sordariomycetes</taxon>
        <taxon>Hypocreomycetidae</taxon>
        <taxon>Glomerellales</taxon>
        <taxon>Glomerellaceae</taxon>
        <taxon>Colletotrichum</taxon>
        <taxon>Colletotrichum destructivum species complex</taxon>
    </lineage>
</organism>
<sequence>MSGRAAQDQQILNAAGSIGIFVSAFATGFISDIFGCKKTIGMLFGGKVIATFGFGPGLRATHWAPCSRRSSRRSKMRGVCLVLVNTMITVGQWLNCATVLASDHYKNDLPWRIPLITQLIPPGLLLCGWAWIQGIFSNRAPARKFKSYVCEAGAWGQEEKKLQEDEA</sequence>
<dbReference type="Gene3D" id="1.20.1250.20">
    <property type="entry name" value="MFS general substrate transporter like domains"/>
    <property type="match status" value="1"/>
</dbReference>
<dbReference type="GO" id="GO:0022857">
    <property type="term" value="F:transmembrane transporter activity"/>
    <property type="evidence" value="ECO:0007669"/>
    <property type="project" value="InterPro"/>
</dbReference>
<dbReference type="InterPro" id="IPR036259">
    <property type="entry name" value="MFS_trans_sf"/>
</dbReference>
<accession>A0A5Q4BAY1</accession>
<comment type="subcellular location">
    <subcellularLocation>
        <location evidence="1">Membrane</location>
    </subcellularLocation>
</comment>
<dbReference type="GO" id="GO:0016020">
    <property type="term" value="C:membrane"/>
    <property type="evidence" value="ECO:0007669"/>
    <property type="project" value="UniProtKB-SubCell"/>
</dbReference>
<keyword evidence="2 5" id="KW-0812">Transmembrane</keyword>
<evidence type="ECO:0000256" key="3">
    <source>
        <dbReference type="ARBA" id="ARBA00022989"/>
    </source>
</evidence>
<keyword evidence="3 5" id="KW-1133">Transmembrane helix</keyword>
<feature type="transmembrane region" description="Helical" evidence="5">
    <location>
        <begin position="40"/>
        <end position="58"/>
    </location>
</feature>
<dbReference type="EMBL" id="PUHP01002902">
    <property type="protein sequence ID" value="TQN64080.1"/>
    <property type="molecule type" value="Genomic_DNA"/>
</dbReference>
<dbReference type="OrthoDB" id="6612291at2759"/>
<feature type="transmembrane region" description="Helical" evidence="5">
    <location>
        <begin position="113"/>
        <end position="136"/>
    </location>
</feature>
<evidence type="ECO:0000256" key="2">
    <source>
        <dbReference type="ARBA" id="ARBA00022692"/>
    </source>
</evidence>
<evidence type="ECO:0000313" key="7">
    <source>
        <dbReference type="Proteomes" id="UP000326340"/>
    </source>
</evidence>
<keyword evidence="7" id="KW-1185">Reference proteome</keyword>
<evidence type="ECO:0000256" key="5">
    <source>
        <dbReference type="SAM" id="Phobius"/>
    </source>
</evidence>
<protein>
    <submittedName>
        <fullName evidence="6">Putative quinate permease</fullName>
    </submittedName>
</protein>
<comment type="caution">
    <text evidence="6">The sequence shown here is derived from an EMBL/GenBank/DDBJ whole genome shotgun (WGS) entry which is preliminary data.</text>
</comment>
<evidence type="ECO:0000256" key="4">
    <source>
        <dbReference type="ARBA" id="ARBA00023136"/>
    </source>
</evidence>
<dbReference type="Proteomes" id="UP000326340">
    <property type="component" value="Unassembled WGS sequence"/>
</dbReference>
<dbReference type="SUPFAM" id="SSF103473">
    <property type="entry name" value="MFS general substrate transporter"/>
    <property type="match status" value="1"/>
</dbReference>
<evidence type="ECO:0000256" key="1">
    <source>
        <dbReference type="ARBA" id="ARBA00004370"/>
    </source>
</evidence>
<gene>
    <name evidence="6" type="primary">QutD-7</name>
    <name evidence="6" type="ORF">CSHISOI_11338</name>
</gene>
<keyword evidence="4 5" id="KW-0472">Membrane</keyword>
<feature type="transmembrane region" description="Helical" evidence="5">
    <location>
        <begin position="12"/>
        <end position="34"/>
    </location>
</feature>